<comment type="similarity">
    <text evidence="4">Belongs to the RTC4 family.</text>
</comment>
<evidence type="ECO:0000313" key="10">
    <source>
        <dbReference type="EMBL" id="KAJ9669209.1"/>
    </source>
</evidence>
<evidence type="ECO:0000313" key="11">
    <source>
        <dbReference type="Proteomes" id="UP001172684"/>
    </source>
</evidence>
<keyword evidence="11" id="KW-1185">Reference proteome</keyword>
<feature type="compositionally biased region" description="Basic and acidic residues" evidence="8">
    <location>
        <begin position="107"/>
        <end position="123"/>
    </location>
</feature>
<dbReference type="EMBL" id="JAPDRL010000003">
    <property type="protein sequence ID" value="KAJ9669209.1"/>
    <property type="molecule type" value="Genomic_DNA"/>
</dbReference>
<comment type="function">
    <text evidence="1">May be involved in a process influencing telomere capping.</text>
</comment>
<evidence type="ECO:0000256" key="8">
    <source>
        <dbReference type="SAM" id="MobiDB-lite"/>
    </source>
</evidence>
<feature type="compositionally biased region" description="Acidic residues" evidence="8">
    <location>
        <begin position="70"/>
        <end position="80"/>
    </location>
</feature>
<dbReference type="Pfam" id="PF14474">
    <property type="entry name" value="RTC4"/>
    <property type="match status" value="1"/>
</dbReference>
<gene>
    <name evidence="10" type="ORF">H2201_000560</name>
</gene>
<comment type="subcellular location">
    <subcellularLocation>
        <location evidence="3">Cytoplasm</location>
    </subcellularLocation>
    <subcellularLocation>
        <location evidence="2">Nucleus</location>
    </subcellularLocation>
</comment>
<dbReference type="PANTHER" id="PTHR41391:SF1">
    <property type="entry name" value="RESTRICTION OF TELOMERE CAPPING PROTEIN 4"/>
    <property type="match status" value="1"/>
</dbReference>
<feature type="compositionally biased region" description="Low complexity" evidence="8">
    <location>
        <begin position="239"/>
        <end position="251"/>
    </location>
</feature>
<dbReference type="Proteomes" id="UP001172684">
    <property type="component" value="Unassembled WGS sequence"/>
</dbReference>
<feature type="compositionally biased region" description="Basic and acidic residues" evidence="8">
    <location>
        <begin position="134"/>
        <end position="153"/>
    </location>
</feature>
<feature type="region of interest" description="Disordered" evidence="8">
    <location>
        <begin position="1"/>
        <end position="327"/>
    </location>
</feature>
<evidence type="ECO:0000256" key="1">
    <source>
        <dbReference type="ARBA" id="ARBA00002738"/>
    </source>
</evidence>
<proteinExistence type="inferred from homology"/>
<evidence type="ECO:0000256" key="2">
    <source>
        <dbReference type="ARBA" id="ARBA00004123"/>
    </source>
</evidence>
<feature type="compositionally biased region" description="Polar residues" evidence="8">
    <location>
        <begin position="173"/>
        <end position="186"/>
    </location>
</feature>
<keyword evidence="6" id="KW-0963">Cytoplasm</keyword>
<accession>A0ABQ9P3N4</accession>
<evidence type="ECO:0000256" key="4">
    <source>
        <dbReference type="ARBA" id="ARBA00009461"/>
    </source>
</evidence>
<evidence type="ECO:0000256" key="6">
    <source>
        <dbReference type="ARBA" id="ARBA00022490"/>
    </source>
</evidence>
<dbReference type="SMART" id="SM01312">
    <property type="entry name" value="RTC4"/>
    <property type="match status" value="1"/>
</dbReference>
<evidence type="ECO:0000256" key="5">
    <source>
        <dbReference type="ARBA" id="ARBA00015162"/>
    </source>
</evidence>
<name>A0ABQ9P3N4_9PEZI</name>
<organism evidence="10 11">
    <name type="scientific">Coniosporium apollinis</name>
    <dbReference type="NCBI Taxonomy" id="61459"/>
    <lineage>
        <taxon>Eukaryota</taxon>
        <taxon>Fungi</taxon>
        <taxon>Dikarya</taxon>
        <taxon>Ascomycota</taxon>
        <taxon>Pezizomycotina</taxon>
        <taxon>Dothideomycetes</taxon>
        <taxon>Dothideomycetes incertae sedis</taxon>
        <taxon>Coniosporium</taxon>
    </lineage>
</organism>
<dbReference type="PANTHER" id="PTHR41391">
    <property type="entry name" value="RESTRICTION OF TELOMERE CAPPING PROTEIN 4"/>
    <property type="match status" value="1"/>
</dbReference>
<dbReference type="InterPro" id="IPR039024">
    <property type="entry name" value="RTC4"/>
</dbReference>
<feature type="domain" description="Restriction of telomere capping protein 4 C-terminal" evidence="9">
    <location>
        <begin position="472"/>
        <end position="594"/>
    </location>
</feature>
<evidence type="ECO:0000256" key="7">
    <source>
        <dbReference type="ARBA" id="ARBA00023242"/>
    </source>
</evidence>
<evidence type="ECO:0000259" key="9">
    <source>
        <dbReference type="SMART" id="SM01312"/>
    </source>
</evidence>
<comment type="caution">
    <text evidence="10">The sequence shown here is derived from an EMBL/GenBank/DDBJ whole genome shotgun (WGS) entry which is preliminary data.</text>
</comment>
<protein>
    <recommendedName>
        <fullName evidence="5">Restriction of telomere capping protein 4</fullName>
    </recommendedName>
</protein>
<feature type="region of interest" description="Disordered" evidence="8">
    <location>
        <begin position="359"/>
        <end position="382"/>
    </location>
</feature>
<dbReference type="InterPro" id="IPR028094">
    <property type="entry name" value="RTC4_C"/>
</dbReference>
<keyword evidence="7" id="KW-0539">Nucleus</keyword>
<reference evidence="10" key="1">
    <citation type="submission" date="2022-10" db="EMBL/GenBank/DDBJ databases">
        <title>Culturing micro-colonial fungi from biological soil crusts in the Mojave desert and describing Neophaeococcomyces mojavensis, and introducing the new genera and species Taxawa tesnikishii.</title>
        <authorList>
            <person name="Kurbessoian T."/>
            <person name="Stajich J.E."/>
        </authorList>
    </citation>
    <scope>NUCLEOTIDE SEQUENCE</scope>
    <source>
        <strain evidence="10">TK_1</strain>
    </source>
</reference>
<evidence type="ECO:0000256" key="3">
    <source>
        <dbReference type="ARBA" id="ARBA00004496"/>
    </source>
</evidence>
<feature type="compositionally biased region" description="Low complexity" evidence="8">
    <location>
        <begin position="198"/>
        <end position="207"/>
    </location>
</feature>
<sequence length="611" mass="67541">MPVPANPYNLKSGIQQGVKGSKHTLGAPLSIIGNRLYRKKDTPDAPPTKQTPRTSSDHDDIHCDPKGSSDEELASDDAAAEFETYHPTRSRYAKIHPPRKNSPRVLVQKEQKPDRRANKRSADTEAAEPMIETRGGHERQDNGSHDEGNDRMNEFQWSQESNGKKRKREVSYHTKSTNIHALQPRTSLKKERSESPEESGSAEGPPGWIAPPVRTGNIEKPAFKRPSGAAKKESHESDSSALSSKAAASTAKFRKPKKNDTVPKEALFVQPRGQSKADGNAASSAFKFPDGIPTPDSSLGSHQESDDRGKRRSARTVNRSTKDDRTSAQDFIIPASLTHDNIKTLLNDTNHMLEKPYPKLDIGPDRPSSPLTSVPDSPIISPAKSIADITKLSDEDDTPSICPICRDPVDPGLLQSWTVGKARMAFREQIQFCHAHKQHEAHQTCVQRGYPSINWARLSTRMRRHNAFVESILEQRIPSHFRDRLAEKVSKGENRSLMQTLKSGAFEALTPGYYGPKGARVMMDHITKTFSAAIRMRAGSDRLIASGGVSGYVQAVLVPELATRLVIDDMGIGEARAREVLVESIEIGELLNEQEQDNVEVEDDEEGGLYE</sequence>
<feature type="compositionally biased region" description="Basic and acidic residues" evidence="8">
    <location>
        <begin position="55"/>
        <end position="69"/>
    </location>
</feature>
<feature type="compositionally biased region" description="Basic residues" evidence="8">
    <location>
        <begin position="88"/>
        <end position="102"/>
    </location>
</feature>